<dbReference type="CDD" id="cd16017">
    <property type="entry name" value="LptA"/>
    <property type="match status" value="1"/>
</dbReference>
<dbReference type="GO" id="GO:0016776">
    <property type="term" value="F:phosphotransferase activity, phosphate group as acceptor"/>
    <property type="evidence" value="ECO:0007669"/>
    <property type="project" value="TreeGrafter"/>
</dbReference>
<protein>
    <submittedName>
        <fullName evidence="11">Phosphoethanolamine transferase EptA</fullName>
    </submittedName>
</protein>
<evidence type="ECO:0000313" key="11">
    <source>
        <dbReference type="EMBL" id="OAN11259.1"/>
    </source>
</evidence>
<reference evidence="11 12" key="1">
    <citation type="submission" date="2016-03" db="EMBL/GenBank/DDBJ databases">
        <title>Photobacterium proteolyticum sp. nov. a protease producing bacterium isolated from ocean sediments of Laizhou Bay.</title>
        <authorList>
            <person name="Li Y."/>
        </authorList>
    </citation>
    <scope>NUCLEOTIDE SEQUENCE [LARGE SCALE GENOMIC DNA]</scope>
    <source>
        <strain evidence="11 12">R-40508</strain>
    </source>
</reference>
<feature type="transmembrane region" description="Helical" evidence="8">
    <location>
        <begin position="113"/>
        <end position="136"/>
    </location>
</feature>
<dbReference type="PANTHER" id="PTHR30443">
    <property type="entry name" value="INNER MEMBRANE PROTEIN"/>
    <property type="match status" value="1"/>
</dbReference>
<dbReference type="InterPro" id="IPR012549">
    <property type="entry name" value="EptA-like_N"/>
</dbReference>
<organism evidence="11 12">
    <name type="scientific">Photobacterium jeanii</name>
    <dbReference type="NCBI Taxonomy" id="858640"/>
    <lineage>
        <taxon>Bacteria</taxon>
        <taxon>Pseudomonadati</taxon>
        <taxon>Pseudomonadota</taxon>
        <taxon>Gammaproteobacteria</taxon>
        <taxon>Vibrionales</taxon>
        <taxon>Vibrionaceae</taxon>
        <taxon>Photobacterium</taxon>
    </lineage>
</organism>
<dbReference type="RefSeq" id="WP_068335692.1">
    <property type="nucleotide sequence ID" value="NZ_LVHF01000033.1"/>
</dbReference>
<comment type="caution">
    <text evidence="11">The sequence shown here is derived from an EMBL/GenBank/DDBJ whole genome shotgun (WGS) entry which is preliminary data.</text>
</comment>
<dbReference type="Pfam" id="PF00884">
    <property type="entry name" value="Sulfatase"/>
    <property type="match status" value="1"/>
</dbReference>
<dbReference type="AlphaFoldDB" id="A0A178K1Q0"/>
<dbReference type="GO" id="GO:0005886">
    <property type="term" value="C:plasma membrane"/>
    <property type="evidence" value="ECO:0007669"/>
    <property type="project" value="UniProtKB-SubCell"/>
</dbReference>
<evidence type="ECO:0000313" key="12">
    <source>
        <dbReference type="Proteomes" id="UP000078503"/>
    </source>
</evidence>
<evidence type="ECO:0000256" key="7">
    <source>
        <dbReference type="ARBA" id="ARBA00023136"/>
    </source>
</evidence>
<dbReference type="InterPro" id="IPR040423">
    <property type="entry name" value="PEA_transferase"/>
</dbReference>
<feature type="transmembrane region" description="Helical" evidence="8">
    <location>
        <begin position="7"/>
        <end position="26"/>
    </location>
</feature>
<proteinExistence type="predicted"/>
<dbReference type="PANTHER" id="PTHR30443:SF0">
    <property type="entry name" value="PHOSPHOETHANOLAMINE TRANSFERASE EPTA"/>
    <property type="match status" value="1"/>
</dbReference>
<accession>A0A178K1Q0</accession>
<evidence type="ECO:0000256" key="1">
    <source>
        <dbReference type="ARBA" id="ARBA00004429"/>
    </source>
</evidence>
<evidence type="ECO:0000256" key="5">
    <source>
        <dbReference type="ARBA" id="ARBA00022692"/>
    </source>
</evidence>
<feature type="domain" description="Phosphoethanolamine transferase N-terminal" evidence="10">
    <location>
        <begin position="53"/>
        <end position="202"/>
    </location>
</feature>
<keyword evidence="3" id="KW-0997">Cell inner membrane</keyword>
<evidence type="ECO:0000259" key="9">
    <source>
        <dbReference type="Pfam" id="PF00884"/>
    </source>
</evidence>
<dbReference type="STRING" id="858640.A3K86_20090"/>
<dbReference type="InterPro" id="IPR058130">
    <property type="entry name" value="PEA_transf_C"/>
</dbReference>
<dbReference type="GO" id="GO:0009244">
    <property type="term" value="P:lipopolysaccharide core region biosynthetic process"/>
    <property type="evidence" value="ECO:0007669"/>
    <property type="project" value="TreeGrafter"/>
</dbReference>
<dbReference type="InterPro" id="IPR000917">
    <property type="entry name" value="Sulfatase_N"/>
</dbReference>
<feature type="transmembrane region" description="Helical" evidence="8">
    <location>
        <begin position="72"/>
        <end position="93"/>
    </location>
</feature>
<keyword evidence="6 8" id="KW-1133">Transmembrane helix</keyword>
<feature type="domain" description="Sulfatase N-terminal" evidence="9">
    <location>
        <begin position="230"/>
        <end position="519"/>
    </location>
</feature>
<dbReference type="SUPFAM" id="SSF53649">
    <property type="entry name" value="Alkaline phosphatase-like"/>
    <property type="match status" value="1"/>
</dbReference>
<evidence type="ECO:0000256" key="3">
    <source>
        <dbReference type="ARBA" id="ARBA00022519"/>
    </source>
</evidence>
<dbReference type="NCBIfam" id="NF028537">
    <property type="entry name" value="P_eth_NH2_trans"/>
    <property type="match status" value="1"/>
</dbReference>
<evidence type="ECO:0000256" key="8">
    <source>
        <dbReference type="SAM" id="Phobius"/>
    </source>
</evidence>
<evidence type="ECO:0000256" key="4">
    <source>
        <dbReference type="ARBA" id="ARBA00022679"/>
    </source>
</evidence>
<keyword evidence="12" id="KW-1185">Reference proteome</keyword>
<evidence type="ECO:0000256" key="2">
    <source>
        <dbReference type="ARBA" id="ARBA00022475"/>
    </source>
</evidence>
<evidence type="ECO:0000256" key="6">
    <source>
        <dbReference type="ARBA" id="ARBA00022989"/>
    </source>
</evidence>
<dbReference type="Proteomes" id="UP000078503">
    <property type="component" value="Unassembled WGS sequence"/>
</dbReference>
<sequence>MKIRLNSILYTLLIALFFTIFQNIALWERLDVIFDSLPDATLGFKLSLPFFILAIMNVVFTLFTWPYLHRAIIGLIVLISAAATFGMHQYGVVLDYDMIVNVIETDTNEATSYMSMSVILWFTALAIIPLIVMSRVQVNFNGWIKEVLFKLLSIVGSVAVVAIIASLYYKDYASLIRNNTEIKSMLNPTNYITATFRVAKNRLYEANLPFVQIGTDAVNGNEGNERKNVLVVVVGETARAMNSSFNGYEKDTNEYLAKQEGVINYPNVSSCGTSTAISVPCMFSNMTKSEYNASTARRQEGVLDIIKHAGIDVLWKNNNSGCKGACDRVAYIDARSTQDEEMCRWGTCFDGVLLNGLDEHISSLENDGVIVLHLLGSHGPTYFKRYPDEFKKFTPTCDTAEIQKCNEEELINTYDNTLLYTDFLLSEVIDVLKAKEDKFNTAMLYVSDHGESLGENGVYLHGLPYAIAPDTQTHVPMVTWMSDSFTQKHNLDTECLKKAAQGEYSQDNFFHSLLGLMDVSTSEYKSELDMFATCANNAS</sequence>
<comment type="subcellular location">
    <subcellularLocation>
        <location evidence="1">Cell inner membrane</location>
        <topology evidence="1">Multi-pass membrane protein</topology>
    </subcellularLocation>
</comment>
<gene>
    <name evidence="11" type="ORF">A3K86_20090</name>
</gene>
<keyword evidence="7 8" id="KW-0472">Membrane</keyword>
<feature type="transmembrane region" description="Helical" evidence="8">
    <location>
        <begin position="148"/>
        <end position="169"/>
    </location>
</feature>
<dbReference type="EMBL" id="LVHF01000033">
    <property type="protein sequence ID" value="OAN11259.1"/>
    <property type="molecule type" value="Genomic_DNA"/>
</dbReference>
<feature type="transmembrane region" description="Helical" evidence="8">
    <location>
        <begin position="46"/>
        <end position="65"/>
    </location>
</feature>
<keyword evidence="2" id="KW-1003">Cell membrane</keyword>
<dbReference type="OrthoDB" id="9786870at2"/>
<dbReference type="Gene3D" id="3.40.720.10">
    <property type="entry name" value="Alkaline Phosphatase, subunit A"/>
    <property type="match status" value="1"/>
</dbReference>
<dbReference type="InterPro" id="IPR017850">
    <property type="entry name" value="Alkaline_phosphatase_core_sf"/>
</dbReference>
<dbReference type="NCBIfam" id="NF008619">
    <property type="entry name" value="PRK11598.1"/>
    <property type="match status" value="1"/>
</dbReference>
<keyword evidence="5 8" id="KW-0812">Transmembrane</keyword>
<dbReference type="Pfam" id="PF08019">
    <property type="entry name" value="EptA_B_N"/>
    <property type="match status" value="1"/>
</dbReference>
<evidence type="ECO:0000259" key="10">
    <source>
        <dbReference type="Pfam" id="PF08019"/>
    </source>
</evidence>
<keyword evidence="4 11" id="KW-0808">Transferase</keyword>
<name>A0A178K1Q0_9GAMM</name>